<dbReference type="PROSITE" id="PS51421">
    <property type="entry name" value="RAS"/>
    <property type="match status" value="1"/>
</dbReference>
<dbReference type="GO" id="GO:0005886">
    <property type="term" value="C:plasma membrane"/>
    <property type="evidence" value="ECO:0007669"/>
    <property type="project" value="UniProtKB-SubCell"/>
</dbReference>
<evidence type="ECO:0000313" key="11">
    <source>
        <dbReference type="EMBL" id="KAJ6220081.1"/>
    </source>
</evidence>
<name>A0A9Q0M625_BLOTA</name>
<evidence type="ECO:0008006" key="13">
    <source>
        <dbReference type="Google" id="ProtNLM"/>
    </source>
</evidence>
<evidence type="ECO:0000256" key="1">
    <source>
        <dbReference type="ARBA" id="ARBA00004193"/>
    </source>
</evidence>
<protein>
    <recommendedName>
        <fullName evidence="13">GTP-binding protein Rhes</fullName>
    </recommendedName>
</protein>
<dbReference type="SUPFAM" id="SSF52540">
    <property type="entry name" value="P-loop containing nucleoside triphosphate hydrolases"/>
    <property type="match status" value="1"/>
</dbReference>
<feature type="compositionally biased region" description="Basic residues" evidence="10">
    <location>
        <begin position="387"/>
        <end position="396"/>
    </location>
</feature>
<dbReference type="SMART" id="SM00174">
    <property type="entry name" value="RHO"/>
    <property type="match status" value="1"/>
</dbReference>
<dbReference type="EMBL" id="JAPWDV010000002">
    <property type="protein sequence ID" value="KAJ6220081.1"/>
    <property type="molecule type" value="Genomic_DNA"/>
</dbReference>
<keyword evidence="5" id="KW-0342">GTP-binding</keyword>
<feature type="compositionally biased region" description="Low complexity" evidence="10">
    <location>
        <begin position="370"/>
        <end position="386"/>
    </location>
</feature>
<evidence type="ECO:0000256" key="5">
    <source>
        <dbReference type="ARBA" id="ARBA00023134"/>
    </source>
</evidence>
<evidence type="ECO:0000313" key="12">
    <source>
        <dbReference type="Proteomes" id="UP001142055"/>
    </source>
</evidence>
<keyword evidence="3" id="KW-0488">Methylation</keyword>
<dbReference type="InterPro" id="IPR005225">
    <property type="entry name" value="Small_GTP-bd"/>
</dbReference>
<dbReference type="InterPro" id="IPR001806">
    <property type="entry name" value="Small_GTPase"/>
</dbReference>
<comment type="caution">
    <text evidence="11">The sequence shown here is derived from an EMBL/GenBank/DDBJ whole genome shotgun (WGS) entry which is preliminary data.</text>
</comment>
<keyword evidence="8" id="KW-0636">Prenylation</keyword>
<dbReference type="GO" id="GO:0003924">
    <property type="term" value="F:GTPase activity"/>
    <property type="evidence" value="ECO:0007669"/>
    <property type="project" value="InterPro"/>
</dbReference>
<keyword evidence="4" id="KW-0547">Nucleotide-binding</keyword>
<dbReference type="PROSITE" id="PS51419">
    <property type="entry name" value="RAB"/>
    <property type="match status" value="1"/>
</dbReference>
<comment type="similarity">
    <text evidence="9">Belongs to the small GTPase superfamily. RasD family.</text>
</comment>
<organism evidence="11 12">
    <name type="scientific">Blomia tropicalis</name>
    <name type="common">Mite</name>
    <dbReference type="NCBI Taxonomy" id="40697"/>
    <lineage>
        <taxon>Eukaryota</taxon>
        <taxon>Metazoa</taxon>
        <taxon>Ecdysozoa</taxon>
        <taxon>Arthropoda</taxon>
        <taxon>Chelicerata</taxon>
        <taxon>Arachnida</taxon>
        <taxon>Acari</taxon>
        <taxon>Acariformes</taxon>
        <taxon>Sarcoptiformes</taxon>
        <taxon>Astigmata</taxon>
        <taxon>Glycyphagoidea</taxon>
        <taxon>Echimyopodidae</taxon>
        <taxon>Blomia</taxon>
    </lineage>
</organism>
<evidence type="ECO:0000256" key="7">
    <source>
        <dbReference type="ARBA" id="ARBA00023288"/>
    </source>
</evidence>
<dbReference type="NCBIfam" id="TIGR00231">
    <property type="entry name" value="small_GTP"/>
    <property type="match status" value="1"/>
</dbReference>
<reference evidence="11" key="1">
    <citation type="submission" date="2022-12" db="EMBL/GenBank/DDBJ databases">
        <title>Genome assemblies of Blomia tropicalis.</title>
        <authorList>
            <person name="Cui Y."/>
        </authorList>
    </citation>
    <scope>NUCLEOTIDE SEQUENCE</scope>
    <source>
        <tissue evidence="11">Adult mites</tissue>
    </source>
</reference>
<feature type="region of interest" description="Disordered" evidence="10">
    <location>
        <begin position="370"/>
        <end position="396"/>
    </location>
</feature>
<evidence type="ECO:0000256" key="3">
    <source>
        <dbReference type="ARBA" id="ARBA00022481"/>
    </source>
</evidence>
<evidence type="ECO:0000256" key="10">
    <source>
        <dbReference type="SAM" id="MobiDB-lite"/>
    </source>
</evidence>
<dbReference type="Gene3D" id="3.40.50.300">
    <property type="entry name" value="P-loop containing nucleotide triphosphate hydrolases"/>
    <property type="match status" value="1"/>
</dbReference>
<accession>A0A9Q0M625</accession>
<sequence>MMNQTKYGKSKLDCNTTNTSVWNNTTTTTNQDSIMPMMTNVPTMTTTVTGQRLNSPYMSEPKMLNPTPTIPPPQQQQTQEHAIFANYQNSGMLNASKPPVSRQRRHSKLHMRIASELSVDQGECSYGMGTNINANSMVGKNSANPNNSSNKTVKERYRIVIMGSSAVGKTAIVEQFLYGSFPATHCSTVEELHKGEYEIAGGGYIPLEILDTSGSFEFPAMRRLAISTGDAFALVYSIDNQESFEMIKTIREMIINEKGGDPMPPIVVVGNKADLDESERQVKMELAECECIDWEHGFVECSAKENHNVVNIFSCMLLQARLKGTLNVEQLTAPSSQRHIGYKDHSEVVRMHQRRRSSLPISELFHRLPSSRSDSATNRSSNASSSFRKRNSCTPS</sequence>
<keyword evidence="2" id="KW-1003">Cell membrane</keyword>
<proteinExistence type="inferred from homology"/>
<gene>
    <name evidence="11" type="ORF">RDWZM_005893</name>
</gene>
<dbReference type="InterPro" id="IPR052236">
    <property type="entry name" value="Small_GTPase_RasD"/>
</dbReference>
<dbReference type="InterPro" id="IPR027417">
    <property type="entry name" value="P-loop_NTPase"/>
</dbReference>
<evidence type="ECO:0000256" key="8">
    <source>
        <dbReference type="ARBA" id="ARBA00023289"/>
    </source>
</evidence>
<dbReference type="PANTHER" id="PTHR46149">
    <property type="entry name" value="MIP08469P"/>
    <property type="match status" value="1"/>
</dbReference>
<evidence type="ECO:0000256" key="2">
    <source>
        <dbReference type="ARBA" id="ARBA00022475"/>
    </source>
</evidence>
<dbReference type="PANTHER" id="PTHR46149:SF7">
    <property type="entry name" value="GTP-BINDING PROTEIN DI-RAS2"/>
    <property type="match status" value="1"/>
</dbReference>
<dbReference type="Pfam" id="PF00071">
    <property type="entry name" value="Ras"/>
    <property type="match status" value="1"/>
</dbReference>
<evidence type="ECO:0000256" key="6">
    <source>
        <dbReference type="ARBA" id="ARBA00023136"/>
    </source>
</evidence>
<dbReference type="SMART" id="SM00173">
    <property type="entry name" value="RAS"/>
    <property type="match status" value="1"/>
</dbReference>
<dbReference type="AlphaFoldDB" id="A0A9Q0M625"/>
<dbReference type="FunFam" id="3.40.50.300:FF:000475">
    <property type="entry name" value="GTP-binding protein Rhes"/>
    <property type="match status" value="1"/>
</dbReference>
<dbReference type="PRINTS" id="PR00449">
    <property type="entry name" value="RASTRNSFRMNG"/>
</dbReference>
<dbReference type="OMA" id="ELAECEC"/>
<keyword evidence="6" id="KW-0472">Membrane</keyword>
<dbReference type="GO" id="GO:0005525">
    <property type="term" value="F:GTP binding"/>
    <property type="evidence" value="ECO:0007669"/>
    <property type="project" value="UniProtKB-KW"/>
</dbReference>
<evidence type="ECO:0000256" key="9">
    <source>
        <dbReference type="ARBA" id="ARBA00038061"/>
    </source>
</evidence>
<keyword evidence="12" id="KW-1185">Reference proteome</keyword>
<comment type="subcellular location">
    <subcellularLocation>
        <location evidence="1">Cell membrane</location>
        <topology evidence="1">Lipid-anchor</topology>
    </subcellularLocation>
</comment>
<dbReference type="Proteomes" id="UP001142055">
    <property type="component" value="Chromosome 2"/>
</dbReference>
<dbReference type="SMART" id="SM00175">
    <property type="entry name" value="RAB"/>
    <property type="match status" value="1"/>
</dbReference>
<keyword evidence="7" id="KW-0449">Lipoprotein</keyword>
<evidence type="ECO:0000256" key="4">
    <source>
        <dbReference type="ARBA" id="ARBA00022741"/>
    </source>
</evidence>